<dbReference type="InterPro" id="IPR015816">
    <property type="entry name" value="Vitellinogen_b-sht_N"/>
</dbReference>
<dbReference type="SUPFAM" id="SSF48431">
    <property type="entry name" value="Lipovitellin-phosvitin complex, superhelical domain"/>
    <property type="match status" value="1"/>
</dbReference>
<feature type="signal peptide" evidence="6">
    <location>
        <begin position="1"/>
        <end position="22"/>
    </location>
</feature>
<proteinExistence type="predicted"/>
<keyword evidence="4" id="KW-0325">Glycoprotein</keyword>
<evidence type="ECO:0000256" key="2">
    <source>
        <dbReference type="ARBA" id="ARBA00022761"/>
    </source>
</evidence>
<dbReference type="InterPro" id="IPR001747">
    <property type="entry name" value="Vitellogenin_N"/>
</dbReference>
<dbReference type="PROSITE" id="PS51211">
    <property type="entry name" value="VITELLOGENIN"/>
    <property type="match status" value="1"/>
</dbReference>
<dbReference type="Proteomes" id="UP000827092">
    <property type="component" value="Unassembled WGS sequence"/>
</dbReference>
<dbReference type="Gene3D" id="2.20.80.10">
    <property type="entry name" value="Lipovitellin-phosvitin complex, chain A, domain 4"/>
    <property type="match status" value="1"/>
</dbReference>
<feature type="domain" description="VWFD" evidence="8">
    <location>
        <begin position="1869"/>
        <end position="2035"/>
    </location>
</feature>
<dbReference type="SMART" id="SM01169">
    <property type="entry name" value="DUF1943"/>
    <property type="match status" value="1"/>
</dbReference>
<organism evidence="9 10">
    <name type="scientific">Oedothorax gibbosus</name>
    <dbReference type="NCBI Taxonomy" id="931172"/>
    <lineage>
        <taxon>Eukaryota</taxon>
        <taxon>Metazoa</taxon>
        <taxon>Ecdysozoa</taxon>
        <taxon>Arthropoda</taxon>
        <taxon>Chelicerata</taxon>
        <taxon>Arachnida</taxon>
        <taxon>Araneae</taxon>
        <taxon>Araneomorphae</taxon>
        <taxon>Entelegynae</taxon>
        <taxon>Araneoidea</taxon>
        <taxon>Linyphiidae</taxon>
        <taxon>Erigoninae</taxon>
        <taxon>Oedothorax</taxon>
    </lineage>
</organism>
<dbReference type="InterPro" id="IPR001846">
    <property type="entry name" value="VWF_type-D"/>
</dbReference>
<dbReference type="SUPFAM" id="SSF56968">
    <property type="entry name" value="Lipovitellin-phosvitin complex, beta-sheet shell regions"/>
    <property type="match status" value="2"/>
</dbReference>
<dbReference type="GO" id="GO:0005319">
    <property type="term" value="F:lipid transporter activity"/>
    <property type="evidence" value="ECO:0007669"/>
    <property type="project" value="InterPro"/>
</dbReference>
<dbReference type="Pfam" id="PF01347">
    <property type="entry name" value="Vitellogenin_N"/>
    <property type="match status" value="1"/>
</dbReference>
<dbReference type="InterPro" id="IPR015819">
    <property type="entry name" value="Lipid_transp_b-sht_shell"/>
</dbReference>
<gene>
    <name evidence="9" type="ORF">JTE90_018639</name>
</gene>
<keyword evidence="1 6" id="KW-0732">Signal</keyword>
<reference evidence="9 10" key="1">
    <citation type="journal article" date="2022" name="Nat. Ecol. Evol.">
        <title>A masculinizing supergene underlies an exaggerated male reproductive morph in a spider.</title>
        <authorList>
            <person name="Hendrickx F."/>
            <person name="De Corte Z."/>
            <person name="Sonet G."/>
            <person name="Van Belleghem S.M."/>
            <person name="Kostlbacher S."/>
            <person name="Vangestel C."/>
        </authorList>
    </citation>
    <scope>NUCLEOTIDE SEQUENCE [LARGE SCALE GENOMIC DNA]</scope>
    <source>
        <strain evidence="9">W744_W776</strain>
    </source>
</reference>
<keyword evidence="3" id="KW-1015">Disulfide bond</keyword>
<evidence type="ECO:0000256" key="5">
    <source>
        <dbReference type="PROSITE-ProRule" id="PRU00557"/>
    </source>
</evidence>
<evidence type="ECO:0000256" key="1">
    <source>
        <dbReference type="ARBA" id="ARBA00022729"/>
    </source>
</evidence>
<dbReference type="EMBL" id="JAFNEN010000336">
    <property type="protein sequence ID" value="KAG8185419.1"/>
    <property type="molecule type" value="Genomic_DNA"/>
</dbReference>
<keyword evidence="10" id="KW-1185">Reference proteome</keyword>
<comment type="caution">
    <text evidence="9">The sequence shown here is derived from an EMBL/GenBank/DDBJ whole genome shotgun (WGS) entry which is preliminary data.</text>
</comment>
<dbReference type="PANTHER" id="PTHR23345">
    <property type="entry name" value="VITELLOGENIN-RELATED"/>
    <property type="match status" value="1"/>
</dbReference>
<dbReference type="SMART" id="SM00216">
    <property type="entry name" value="VWD"/>
    <property type="match status" value="1"/>
</dbReference>
<dbReference type="Gene3D" id="1.25.10.20">
    <property type="entry name" value="Vitellinogen, superhelical"/>
    <property type="match status" value="1"/>
</dbReference>
<keyword evidence="2" id="KW-0758">Storage protein</keyword>
<dbReference type="Pfam" id="PF09172">
    <property type="entry name" value="Vit_open_b-sht"/>
    <property type="match status" value="1"/>
</dbReference>
<dbReference type="PANTHER" id="PTHR23345:SF15">
    <property type="entry name" value="VITELLOGENIN 1-RELATED"/>
    <property type="match status" value="1"/>
</dbReference>
<feature type="chain" id="PRO_5043820806" description="Vitellogenin domain-containing protein" evidence="6">
    <location>
        <begin position="23"/>
        <end position="2376"/>
    </location>
</feature>
<evidence type="ECO:0008006" key="11">
    <source>
        <dbReference type="Google" id="ProtNLM"/>
    </source>
</evidence>
<protein>
    <recommendedName>
        <fullName evidence="11">Vitellogenin domain-containing protein</fullName>
    </recommendedName>
</protein>
<evidence type="ECO:0000313" key="9">
    <source>
        <dbReference type="EMBL" id="KAG8185419.1"/>
    </source>
</evidence>
<evidence type="ECO:0000256" key="3">
    <source>
        <dbReference type="ARBA" id="ARBA00023157"/>
    </source>
</evidence>
<dbReference type="InterPro" id="IPR015255">
    <property type="entry name" value="Vitellinogen_open_b-sht"/>
</dbReference>
<evidence type="ECO:0000256" key="6">
    <source>
        <dbReference type="SAM" id="SignalP"/>
    </source>
</evidence>
<evidence type="ECO:0000313" key="10">
    <source>
        <dbReference type="Proteomes" id="UP000827092"/>
    </source>
</evidence>
<dbReference type="Gene3D" id="2.30.230.10">
    <property type="entry name" value="Lipovitellin, beta-sheet shell regions, chain A"/>
    <property type="match status" value="1"/>
</dbReference>
<evidence type="ECO:0000259" key="8">
    <source>
        <dbReference type="PROSITE" id="PS51233"/>
    </source>
</evidence>
<dbReference type="PROSITE" id="PS51233">
    <property type="entry name" value="VWFD"/>
    <property type="match status" value="1"/>
</dbReference>
<dbReference type="InterPro" id="IPR050733">
    <property type="entry name" value="Vitellogenin/Apolipophorin"/>
</dbReference>
<evidence type="ECO:0000256" key="4">
    <source>
        <dbReference type="ARBA" id="ARBA00023180"/>
    </source>
</evidence>
<sequence length="2376" mass="272716">MKNRSILVTCLLFFFITGKLKAEECSSTDEENVLHPGYEYSYRFESEAFAEAVGTTNDKSKISINCSVEISHASYCFYYLSLAGCIVKAGGGVPGSETSWINQEPLPDLSKYPIKFLLIGGEIAEVYTNDEDPIHFVNIKRGALSAFVFKMSYKNSSVEKMHTDIHGSCPLKTLPLDISEGTVNTTKNMLHCSFPRKRDWQYSPYSMFWNMSFVQYVINSTTDCNYNINIDERTINKVSCKERHAIMLESSHNTAVAVQTNIFYTVSFLRSNLQTQKKDYSLPRKTGIQFEYERTASPHSDDLSTFLQVAKKMLSDLVEESREEISLSTIPQFTNLVAHIRSSHNLRPFVESVKACDYLTDKIYCTQSTKDLGMSYLKDALIQCNSIPCVEAISNLARSNDISPTYLAFIYFSWSNMHFSNPAILKYIMNMCIDTDSNLCWMSMGSLIRRTYSNYKDLDVEELEKLREIARYFPNSIRENCMLGKGNPEAHIQLAKDLKVISNIGEIYLLFIPEGHNQLLECLFKPEIPVHLRVSILEVLRSINPCKDDAHCKNMYKKLSPLLMNETELTTLRALSYDYLVHIPQKYGLEGDIFSILKNDKNMQLKSYIANSLKSLMKDSQFKVKSPKFIRAMTQLLNANDLSLNRIIYSPESSSSSSLHGLFVDFPFLSNEIKRFSFKTATSKIFKTSDVIPRYFKSDSYTEVFSQLLHFFEARLYSEGMEDIAIMLRKILTDNLDSKSFSIDNILKALQVIAKEFQLGSPTFQSAYKFDESILKNIKKLEEMYKNYKPNSIPFFNLFLDLFGTTISYISSGDMVNLIPKLAEIHKLVTGLESGMEYNTTRVIRLIEAYHIVPTMMGLPLNWTTNATFAASMKSGLKVDFNEETFELHSEGFFQPSAALTFLNRMVLDFPTITQIGVQANSSGFTSTQFQAKLEYTKKKKLLSIVRPIKTQKILELYRSNQLIKHNECVELADWDIERTTSNSCADDSSSSILGFKFCLSKSYPMVTKRLKPWALMSGWCKWKLHMLPFDEKLVSYDVEVVKLPGIKNKELIMTFSTSGSTRRREIILTGNSDAFNSQIEYDLKISENPNFQISFKKIRVIENNRDLGQRILAFYTLGAHSRYEIMYDERIKQENFEESVSGPNESPKNPKTIILTKEKLLSVATPSNLYRIRQETYQENSENVKQTIFLLHETWNPNNKWLHLILPASLWENDSKAWIQFEINWKERNIRSSSIKRQTVCFIKDPGFTIELNTKLSESRGHEQLNVDLKKIERRNSKLLAFANFTYDSWSNGDKQIQLMNLTISRKSWAAKVKTAYEEGNLLCEITFNRAQMSPKDDDSNYVGWWRGDSNENFNLTEHEIKLTIDTDSQYPTRQELVDKYSLPSEDLKGLQNQLIKTKIRFDFPFSNEKEYITFDGFFVLSGGSTIFRFQNNFIMDSSYNKLQFTSYSAYRANNSAATFYHQSYITHVPSQTKSFNTIEYKRTYPKGGCIEAEFKHNIQSFFFDLSSNVSYKCNSNGEDQHTLLLALKTNSSYWSMLNTSINQIIEDKNADYRIETCNFTHPLLLINVTADWKNGMKDHKKKAIFTSRESGKTSELNFYSYSNGKLGINLKLQNDEDRLLSYERKIYSNNSKINIKLKYGNSTEEKDEARGLQLSGEILNEHLQIWNAKINTDTFSKIKLLIGNGFKNVQTSIDKIVEDRHHPLNKLLEPIITVTISQYFHNLQKQRNDFLYSLWGNIKETCGNLKPFIDTPLLILQNSYNITTEIFLKSYENLKETSIIIWAVDYFNLPMYFLFGVSNLHRSFNYLVNIFVPEHSNLQIEFSTGQILAWKSFRQWPYLSYSDEKLKAWKDSSQVLLPFYGFFHQSKLGMIFGTQSVYTFDGKLYDSAEYASNCTFLLAHDLRKSQFTALSDKTSIHILFPEMTIQVNDKDEVFINGSTSPSQLPLASYNGKVVVRKSNILEIWSPSLRVICNGKHFLCALEINKWHYGGTFGLLGNADDSLSNEYSLPDGSTTANLLEFIKSYEVSGNPDCKTLRLSPKSTFSQQATETCSEKFETLCLHKKEIKDSFQETCQSEFEEDPDSCYAAAGYSTLCYFKNLPTVLNCGEMERMQRKILHRLEVVLFVHEHYSLTVAEKKTTPYKGIERLLSSLNDKFKANGYSEVLFSLIGFGGKDVHYKPTLHVKGRNIWVPLQTFVNQELKSLQFNGDKSVDALDALKFASEVVGLNTFNSKVFIILTEKDRQSKEKKDIEATQNFLENNGITLYTLSTYPTIEKGKKVFGVRADGMIFPSPKKNGTAHLAFPKGDLAKLTSATRGSVFLSKFVILNSPSSFFGEFADEVWAKVQKEPQKCRKCTKKNNMWWQDLECTIESCSA</sequence>
<accession>A0AAV6UM91</accession>
<dbReference type="SMART" id="SM00638">
    <property type="entry name" value="LPD_N"/>
    <property type="match status" value="1"/>
</dbReference>
<dbReference type="GO" id="GO:0045735">
    <property type="term" value="F:nutrient reservoir activity"/>
    <property type="evidence" value="ECO:0007669"/>
    <property type="project" value="UniProtKB-KW"/>
</dbReference>
<feature type="domain" description="Vitellogenin" evidence="7">
    <location>
        <begin position="34"/>
        <end position="696"/>
    </location>
</feature>
<dbReference type="InterPro" id="IPR011030">
    <property type="entry name" value="Lipovitellin_superhlx_dom"/>
</dbReference>
<dbReference type="Pfam" id="PF00094">
    <property type="entry name" value="VWD"/>
    <property type="match status" value="1"/>
</dbReference>
<comment type="caution">
    <text evidence="5">Lacks conserved residue(s) required for the propagation of feature annotation.</text>
</comment>
<name>A0AAV6UM91_9ARAC</name>
<evidence type="ECO:0000259" key="7">
    <source>
        <dbReference type="PROSITE" id="PS51211"/>
    </source>
</evidence>